<dbReference type="EMBL" id="CAJVQC010031244">
    <property type="protein sequence ID" value="CAG8747937.1"/>
    <property type="molecule type" value="Genomic_DNA"/>
</dbReference>
<evidence type="ECO:0000313" key="2">
    <source>
        <dbReference type="Proteomes" id="UP000789920"/>
    </source>
</evidence>
<reference evidence="1" key="1">
    <citation type="submission" date="2021-06" db="EMBL/GenBank/DDBJ databases">
        <authorList>
            <person name="Kallberg Y."/>
            <person name="Tangrot J."/>
            <person name="Rosling A."/>
        </authorList>
    </citation>
    <scope>NUCLEOTIDE SEQUENCE</scope>
    <source>
        <strain evidence="1">MA461A</strain>
    </source>
</reference>
<comment type="caution">
    <text evidence="1">The sequence shown here is derived from an EMBL/GenBank/DDBJ whole genome shotgun (WGS) entry which is preliminary data.</text>
</comment>
<name>A0ACA9QFI8_9GLOM</name>
<feature type="non-terminal residue" evidence="1">
    <location>
        <position position="1"/>
    </location>
</feature>
<feature type="non-terminal residue" evidence="1">
    <location>
        <position position="50"/>
    </location>
</feature>
<dbReference type="Proteomes" id="UP000789920">
    <property type="component" value="Unassembled WGS sequence"/>
</dbReference>
<protein>
    <submittedName>
        <fullName evidence="1">3592_t:CDS:1</fullName>
    </submittedName>
</protein>
<sequence length="50" mass="6355">AVRNKEEELYKELSTWVGFFKAHVCTWAKLLLKERRHIKNQYDEWCWEWR</sequence>
<gene>
    <name evidence="1" type="ORF">RPERSI_LOCUS13870</name>
</gene>
<keyword evidence="2" id="KW-1185">Reference proteome</keyword>
<organism evidence="1 2">
    <name type="scientific">Racocetra persica</name>
    <dbReference type="NCBI Taxonomy" id="160502"/>
    <lineage>
        <taxon>Eukaryota</taxon>
        <taxon>Fungi</taxon>
        <taxon>Fungi incertae sedis</taxon>
        <taxon>Mucoromycota</taxon>
        <taxon>Glomeromycotina</taxon>
        <taxon>Glomeromycetes</taxon>
        <taxon>Diversisporales</taxon>
        <taxon>Gigasporaceae</taxon>
        <taxon>Racocetra</taxon>
    </lineage>
</organism>
<proteinExistence type="predicted"/>
<accession>A0ACA9QFI8</accession>
<evidence type="ECO:0000313" key="1">
    <source>
        <dbReference type="EMBL" id="CAG8747937.1"/>
    </source>
</evidence>